<dbReference type="OrthoDB" id="9789675at2"/>
<evidence type="ECO:0000256" key="2">
    <source>
        <dbReference type="ARBA" id="ARBA00022475"/>
    </source>
</evidence>
<evidence type="ECO:0000256" key="1">
    <source>
        <dbReference type="ARBA" id="ARBA00004401"/>
    </source>
</evidence>
<name>A0A0X8X9X0_HALHR</name>
<evidence type="ECO:0000313" key="12">
    <source>
        <dbReference type="Proteomes" id="UP000218890"/>
    </source>
</evidence>
<organism evidence="11 12">
    <name type="scientific">Halorhodospira halochloris</name>
    <name type="common">Ectothiorhodospira halochloris</name>
    <dbReference type="NCBI Taxonomy" id="1052"/>
    <lineage>
        <taxon>Bacteria</taxon>
        <taxon>Pseudomonadati</taxon>
        <taxon>Pseudomonadota</taxon>
        <taxon>Gammaproteobacteria</taxon>
        <taxon>Chromatiales</taxon>
        <taxon>Ectothiorhodospiraceae</taxon>
        <taxon>Halorhodospira</taxon>
    </lineage>
</organism>
<evidence type="ECO:0000256" key="8">
    <source>
        <dbReference type="ARBA" id="ARBA00024235"/>
    </source>
</evidence>
<dbReference type="AlphaFoldDB" id="A0A0X8X9X0"/>
<keyword evidence="4 9" id="KW-1133">Transmembrane helix</keyword>
<dbReference type="Gene3D" id="1.25.40.10">
    <property type="entry name" value="Tetratricopeptide repeat domain"/>
    <property type="match status" value="1"/>
</dbReference>
<evidence type="ECO:0000256" key="9">
    <source>
        <dbReference type="SAM" id="Phobius"/>
    </source>
</evidence>
<feature type="transmembrane region" description="Helical" evidence="9">
    <location>
        <begin position="21"/>
        <end position="40"/>
    </location>
</feature>
<evidence type="ECO:0000256" key="5">
    <source>
        <dbReference type="ARBA" id="ARBA00023136"/>
    </source>
</evidence>
<gene>
    <name evidence="11" type="ORF">HH1059_10390</name>
</gene>
<dbReference type="InterPro" id="IPR011990">
    <property type="entry name" value="TPR-like_helical_dom_sf"/>
</dbReference>
<dbReference type="PANTHER" id="PTHR38035">
    <property type="entry name" value="UPF0070 PROTEIN YFGM"/>
    <property type="match status" value="1"/>
</dbReference>
<proteinExistence type="inferred from homology"/>
<dbReference type="EMBL" id="AP017372">
    <property type="protein sequence ID" value="BAU57737.1"/>
    <property type="molecule type" value="Genomic_DNA"/>
</dbReference>
<evidence type="ECO:0000259" key="10">
    <source>
        <dbReference type="Pfam" id="PF09976"/>
    </source>
</evidence>
<keyword evidence="6" id="KW-0143">Chaperone</keyword>
<dbReference type="Proteomes" id="UP000218890">
    <property type="component" value="Chromosome"/>
</dbReference>
<comment type="similarity">
    <text evidence="7">Belongs to the YfgM family.</text>
</comment>
<keyword evidence="12" id="KW-1185">Reference proteome</keyword>
<keyword evidence="2" id="KW-1003">Cell membrane</keyword>
<comment type="subcellular location">
    <subcellularLocation>
        <location evidence="1">Cell membrane</location>
        <topology evidence="1">Single-pass type II membrane protein</topology>
    </subcellularLocation>
</comment>
<keyword evidence="5 9" id="KW-0472">Membrane</keyword>
<evidence type="ECO:0000313" key="11">
    <source>
        <dbReference type="EMBL" id="BAU57737.1"/>
    </source>
</evidence>
<dbReference type="Pfam" id="PF09976">
    <property type="entry name" value="TPR_21"/>
    <property type="match status" value="1"/>
</dbReference>
<dbReference type="GO" id="GO:0005886">
    <property type="term" value="C:plasma membrane"/>
    <property type="evidence" value="ECO:0007669"/>
    <property type="project" value="UniProtKB-SubCell"/>
</dbReference>
<accession>A0A0X8X9X0</accession>
<evidence type="ECO:0000256" key="6">
    <source>
        <dbReference type="ARBA" id="ARBA00023186"/>
    </source>
</evidence>
<protein>
    <recommendedName>
        <fullName evidence="8">Ancillary SecYEG translocon subunit</fullName>
    </recommendedName>
</protein>
<feature type="domain" description="Ancillary SecYEG translocon subunit/Cell division coordinator CpoB TPR" evidence="10">
    <location>
        <begin position="13"/>
        <end position="206"/>
    </location>
</feature>
<dbReference type="PANTHER" id="PTHR38035:SF1">
    <property type="entry name" value="ANCILLARY SECYEG TRANSLOCON SUBUNIT"/>
    <property type="match status" value="1"/>
</dbReference>
<dbReference type="InterPro" id="IPR026039">
    <property type="entry name" value="YfgM"/>
</dbReference>
<dbReference type="GO" id="GO:0044877">
    <property type="term" value="F:protein-containing complex binding"/>
    <property type="evidence" value="ECO:0007669"/>
    <property type="project" value="InterPro"/>
</dbReference>
<evidence type="ECO:0000256" key="3">
    <source>
        <dbReference type="ARBA" id="ARBA00022692"/>
    </source>
</evidence>
<evidence type="ECO:0000256" key="7">
    <source>
        <dbReference type="ARBA" id="ARBA00024197"/>
    </source>
</evidence>
<dbReference type="InterPro" id="IPR018704">
    <property type="entry name" value="SecYEG/CpoB_TPR"/>
</dbReference>
<reference evidence="11" key="1">
    <citation type="submission" date="2016-02" db="EMBL/GenBank/DDBJ databases">
        <title>Halorhodospira halochloris DSM-1059 complete genome, version 2.</title>
        <authorList>
            <person name="Tsukatani Y."/>
        </authorList>
    </citation>
    <scope>NUCLEOTIDE SEQUENCE</scope>
    <source>
        <strain evidence="11">DSM 1059</strain>
    </source>
</reference>
<dbReference type="RefSeq" id="WP_096409011.1">
    <property type="nucleotide sequence ID" value="NZ_AP017372.2"/>
</dbReference>
<dbReference type="PIRSF" id="PIRSF006170">
    <property type="entry name" value="YfgM"/>
    <property type="match status" value="1"/>
</dbReference>
<keyword evidence="3 9" id="KW-0812">Transmembrane</keyword>
<dbReference type="KEGG" id="hhk:HH1059_10390"/>
<sequence>MDRKDEEEFDQLRDWWRRNGPSLMLGISAAMVVLAGWWAYGTWQERSAQQAATAYAEFLEVERRDAELEELAGLGQRLLDDHSGSGYAVLAAMRMARLQVDAGAYADAADTLGWLVENSDHRPTAELAKLRQARVLSQIDPEKAIELLEADVSDGFKAAYAELKGDLLAELGRQDEAAQAYRQALAANGLAPQSRELVEMKLRAVESEA</sequence>
<evidence type="ECO:0000256" key="4">
    <source>
        <dbReference type="ARBA" id="ARBA00022989"/>
    </source>
</evidence>